<evidence type="ECO:0000313" key="2">
    <source>
        <dbReference type="EMBL" id="OSI09289.1"/>
    </source>
</evidence>
<evidence type="ECO:0000313" key="5">
    <source>
        <dbReference type="Proteomes" id="UP000215033"/>
    </source>
</evidence>
<reference evidence="2 4" key="1">
    <citation type="submission" date="2017-01" db="EMBL/GenBank/DDBJ databases">
        <authorList>
            <person name="Wolfgang W.J."/>
            <person name="Cole J."/>
            <person name="Wroblewski D."/>
            <person name="Mcginnis J."/>
            <person name="Musser K.A."/>
        </authorList>
    </citation>
    <scope>NUCLEOTIDE SEQUENCE [LARGE SCALE GENOMIC DNA]</scope>
    <source>
        <strain evidence="2 4">DSM 21643</strain>
    </source>
</reference>
<dbReference type="AlphaFoldDB" id="A0AB38DNT9"/>
<gene>
    <name evidence="2" type="ORF">BWD10_10210</name>
    <name evidence="3" type="ORF">SAMEA4504057_00148</name>
</gene>
<proteinExistence type="predicted"/>
<evidence type="ECO:0000256" key="1">
    <source>
        <dbReference type="SAM" id="Phobius"/>
    </source>
</evidence>
<keyword evidence="1" id="KW-1133">Transmembrane helix</keyword>
<feature type="transmembrane region" description="Helical" evidence="1">
    <location>
        <begin position="7"/>
        <end position="31"/>
    </location>
</feature>
<dbReference type="Proteomes" id="UP000215033">
    <property type="component" value="Chromosome 1"/>
</dbReference>
<feature type="transmembrane region" description="Helical" evidence="1">
    <location>
        <begin position="37"/>
        <end position="62"/>
    </location>
</feature>
<keyword evidence="1" id="KW-0812">Transmembrane</keyword>
<evidence type="ECO:0000313" key="3">
    <source>
        <dbReference type="EMBL" id="SNU78672.1"/>
    </source>
</evidence>
<keyword evidence="1" id="KW-0472">Membrane</keyword>
<sequence>MARQDVINIMWSVLGFMFLCSFCLCGVHYVMQNDFGHLARCLIVAFIAAVIAVCINAAILAYPKKGK</sequence>
<dbReference type="KEGG" id="nzo:SAMEA4504057_0148"/>
<organism evidence="3 5">
    <name type="scientific">Neisseria zoodegmatis</name>
    <dbReference type="NCBI Taxonomy" id="326523"/>
    <lineage>
        <taxon>Bacteria</taxon>
        <taxon>Pseudomonadati</taxon>
        <taxon>Pseudomonadota</taxon>
        <taxon>Betaproteobacteria</taxon>
        <taxon>Neisseriales</taxon>
        <taxon>Neisseriaceae</taxon>
        <taxon>Neisseria</taxon>
    </lineage>
</organism>
<reference evidence="3 5" key="2">
    <citation type="submission" date="2017-06" db="EMBL/GenBank/DDBJ databases">
        <authorList>
            <consortium name="Pathogen Informatics"/>
        </authorList>
    </citation>
    <scope>NUCLEOTIDE SEQUENCE [LARGE SCALE GENOMIC DNA]</scope>
    <source>
        <strain evidence="3 5">NCTC12230</strain>
    </source>
</reference>
<dbReference type="Proteomes" id="UP000193466">
    <property type="component" value="Unassembled WGS sequence"/>
</dbReference>
<protein>
    <submittedName>
        <fullName evidence="3">Uncharacterized protein</fullName>
    </submittedName>
</protein>
<name>A0AB38DNT9_9NEIS</name>
<keyword evidence="4" id="KW-1185">Reference proteome</keyword>
<dbReference type="EMBL" id="MTBM01000015">
    <property type="protein sequence ID" value="OSI09289.1"/>
    <property type="molecule type" value="Genomic_DNA"/>
</dbReference>
<accession>A0AB38DNT9</accession>
<dbReference type="EMBL" id="LT906434">
    <property type="protein sequence ID" value="SNU78672.1"/>
    <property type="molecule type" value="Genomic_DNA"/>
</dbReference>
<evidence type="ECO:0000313" key="4">
    <source>
        <dbReference type="Proteomes" id="UP000193466"/>
    </source>
</evidence>